<sequence>MPPAGRGLAPCTPFTYFFLHTRSHQLKRSGVGRARVVGCLTELGIVCFPAVRRTTRCSLPKAQGREALRGPRGSSGRPCPVRAGTRIPAKAMPPAGRGLAPCTPFTYFFLHTRSHQLKRSGVGRVRAVGCLTEPSIVCFSAVPRTTRCFLPEAQGREALRGPRGSSGRPCPVRDGTRHPDTIPR</sequence>
<feature type="region of interest" description="Disordered" evidence="1">
    <location>
        <begin position="157"/>
        <end position="184"/>
    </location>
</feature>
<dbReference type="EMBL" id="FORX01000002">
    <property type="protein sequence ID" value="SFJ30867.1"/>
    <property type="molecule type" value="Genomic_DNA"/>
</dbReference>
<proteinExistence type="predicted"/>
<protein>
    <submittedName>
        <fullName evidence="2">Uncharacterized protein</fullName>
    </submittedName>
</protein>
<evidence type="ECO:0000313" key="2">
    <source>
        <dbReference type="EMBL" id="SFJ30867.1"/>
    </source>
</evidence>
<dbReference type="AlphaFoldDB" id="A0A1I3QBW5"/>
<name>A0A1I3QBW5_9BACT</name>
<dbReference type="Proteomes" id="UP000198635">
    <property type="component" value="Unassembled WGS sequence"/>
</dbReference>
<organism evidence="2 3">
    <name type="scientific">Desulfomicrobium apsheronum</name>
    <dbReference type="NCBI Taxonomy" id="52560"/>
    <lineage>
        <taxon>Bacteria</taxon>
        <taxon>Pseudomonadati</taxon>
        <taxon>Thermodesulfobacteriota</taxon>
        <taxon>Desulfovibrionia</taxon>
        <taxon>Desulfovibrionales</taxon>
        <taxon>Desulfomicrobiaceae</taxon>
        <taxon>Desulfomicrobium</taxon>
    </lineage>
</organism>
<gene>
    <name evidence="2" type="ORF">SAMN04488082_102269</name>
</gene>
<feature type="region of interest" description="Disordered" evidence="1">
    <location>
        <begin position="66"/>
        <end position="92"/>
    </location>
</feature>
<evidence type="ECO:0000256" key="1">
    <source>
        <dbReference type="SAM" id="MobiDB-lite"/>
    </source>
</evidence>
<feature type="compositionally biased region" description="Basic and acidic residues" evidence="1">
    <location>
        <begin position="174"/>
        <end position="184"/>
    </location>
</feature>
<reference evidence="3" key="1">
    <citation type="submission" date="2016-10" db="EMBL/GenBank/DDBJ databases">
        <authorList>
            <person name="Varghese N."/>
            <person name="Submissions S."/>
        </authorList>
    </citation>
    <scope>NUCLEOTIDE SEQUENCE [LARGE SCALE GENOMIC DNA]</scope>
    <source>
        <strain evidence="3">DSM 5918</strain>
    </source>
</reference>
<accession>A0A1I3QBW5</accession>
<dbReference type="STRING" id="52560.SAMN04488082_102269"/>
<keyword evidence="3" id="KW-1185">Reference proteome</keyword>
<evidence type="ECO:0000313" key="3">
    <source>
        <dbReference type="Proteomes" id="UP000198635"/>
    </source>
</evidence>